<comment type="catalytic activity">
    <reaction evidence="1">
        <text>(4aS,6R)-4a-hydroxy-L-erythro-5,6,7,8-tetrahydrobiopterin = (6R)-L-erythro-6,7-dihydrobiopterin + H2O</text>
        <dbReference type="Rhea" id="RHEA:11920"/>
        <dbReference type="ChEBI" id="CHEBI:15377"/>
        <dbReference type="ChEBI" id="CHEBI:15642"/>
        <dbReference type="ChEBI" id="CHEBI:43120"/>
        <dbReference type="EC" id="4.2.1.96"/>
    </reaction>
</comment>
<dbReference type="InterPro" id="IPR036428">
    <property type="entry name" value="PCD_sf"/>
</dbReference>
<comment type="caution">
    <text evidence="5">The sequence shown here is derived from an EMBL/GenBank/DDBJ whole genome shotgun (WGS) entry which is preliminary data.</text>
</comment>
<keyword evidence="4" id="KW-0456">Lyase</keyword>
<dbReference type="SUPFAM" id="SSF55248">
    <property type="entry name" value="PCD-like"/>
    <property type="match status" value="1"/>
</dbReference>
<evidence type="ECO:0000256" key="2">
    <source>
        <dbReference type="ARBA" id="ARBA00006472"/>
    </source>
</evidence>
<sequence>MASAPHFNFSPLLSLSRNPSRKPNIFLPFITSTRNSVKIRAMDKDYLGDFGARDPFPAEIESNFGDKVLGNVSTEHKILIPNASALSLAQQECTPVSQLQQPMSEDEAKQLLFKVVGWRLVHEEGGLKLRGLWKVRDMKCGEELINRITQAVEYTGHLPTLHLEAPNLVRAELWTSSIGGLSLNDFIVAAKIDEIKISDLQPRQRVWA</sequence>
<name>A0ABR0VK41_REHGL</name>
<evidence type="ECO:0000256" key="1">
    <source>
        <dbReference type="ARBA" id="ARBA00001554"/>
    </source>
</evidence>
<proteinExistence type="inferred from homology"/>
<dbReference type="EMBL" id="JABTTQ020001090">
    <property type="protein sequence ID" value="KAK6135553.1"/>
    <property type="molecule type" value="Genomic_DNA"/>
</dbReference>
<protein>
    <recommendedName>
        <fullName evidence="3">4a-hydroxytetrahydrobiopterin dehydratase</fullName>
        <ecNumber evidence="3">4.2.1.96</ecNumber>
    </recommendedName>
</protein>
<dbReference type="PANTHER" id="PTHR12599:SF8">
    <property type="entry name" value="PTERIN-4-ALPHA-CARBINOLAMINE DEHYDRATASE, CHLOROPLASTIC-RELATED"/>
    <property type="match status" value="1"/>
</dbReference>
<dbReference type="Proteomes" id="UP001318860">
    <property type="component" value="Unassembled WGS sequence"/>
</dbReference>
<comment type="similarity">
    <text evidence="2">Belongs to the pterin-4-alpha-carbinolamine dehydratase family.</text>
</comment>
<dbReference type="InterPro" id="IPR001533">
    <property type="entry name" value="Pterin_deHydtase"/>
</dbReference>
<evidence type="ECO:0000256" key="3">
    <source>
        <dbReference type="ARBA" id="ARBA00013252"/>
    </source>
</evidence>
<dbReference type="EC" id="4.2.1.96" evidence="3"/>
<accession>A0ABR0VK41</accession>
<gene>
    <name evidence="5" type="ORF">DH2020_030724</name>
</gene>
<dbReference type="Gene3D" id="3.30.1360.20">
    <property type="entry name" value="Transcriptional coactivator/pterin dehydratase"/>
    <property type="match status" value="1"/>
</dbReference>
<evidence type="ECO:0000313" key="6">
    <source>
        <dbReference type="Proteomes" id="UP001318860"/>
    </source>
</evidence>
<keyword evidence="6" id="KW-1185">Reference proteome</keyword>
<organism evidence="5 6">
    <name type="scientific">Rehmannia glutinosa</name>
    <name type="common">Chinese foxglove</name>
    <dbReference type="NCBI Taxonomy" id="99300"/>
    <lineage>
        <taxon>Eukaryota</taxon>
        <taxon>Viridiplantae</taxon>
        <taxon>Streptophyta</taxon>
        <taxon>Embryophyta</taxon>
        <taxon>Tracheophyta</taxon>
        <taxon>Spermatophyta</taxon>
        <taxon>Magnoliopsida</taxon>
        <taxon>eudicotyledons</taxon>
        <taxon>Gunneridae</taxon>
        <taxon>Pentapetalae</taxon>
        <taxon>asterids</taxon>
        <taxon>lamiids</taxon>
        <taxon>Lamiales</taxon>
        <taxon>Orobanchaceae</taxon>
        <taxon>Rehmannieae</taxon>
        <taxon>Rehmannia</taxon>
    </lineage>
</organism>
<evidence type="ECO:0000313" key="5">
    <source>
        <dbReference type="EMBL" id="KAK6135553.1"/>
    </source>
</evidence>
<dbReference type="PANTHER" id="PTHR12599">
    <property type="entry name" value="PTERIN-4-ALPHA-CARBINOLAMINE DEHYDRATASE"/>
    <property type="match status" value="1"/>
</dbReference>
<evidence type="ECO:0000256" key="4">
    <source>
        <dbReference type="ARBA" id="ARBA00023239"/>
    </source>
</evidence>
<dbReference type="Pfam" id="PF01329">
    <property type="entry name" value="Pterin_4a"/>
    <property type="match status" value="1"/>
</dbReference>
<reference evidence="5 6" key="1">
    <citation type="journal article" date="2021" name="Comput. Struct. Biotechnol. J.">
        <title>De novo genome assembly of the potent medicinal plant Rehmannia glutinosa using nanopore technology.</title>
        <authorList>
            <person name="Ma L."/>
            <person name="Dong C."/>
            <person name="Song C."/>
            <person name="Wang X."/>
            <person name="Zheng X."/>
            <person name="Niu Y."/>
            <person name="Chen S."/>
            <person name="Feng W."/>
        </authorList>
    </citation>
    <scope>NUCLEOTIDE SEQUENCE [LARGE SCALE GENOMIC DNA]</scope>
    <source>
        <strain evidence="5">DH-2019</strain>
    </source>
</reference>